<dbReference type="Pfam" id="PF03564">
    <property type="entry name" value="DUF1759"/>
    <property type="match status" value="1"/>
</dbReference>
<keyword evidence="1" id="KW-0862">Zinc</keyword>
<dbReference type="EnsemblMetazoa" id="AALFPA23_012101.R17262">
    <property type="protein sequence ID" value="AALFPA23_012101.P17262"/>
    <property type="gene ID" value="AALFPA23_012101"/>
</dbReference>
<dbReference type="SUPFAM" id="SSF53098">
    <property type="entry name" value="Ribonuclease H-like"/>
    <property type="match status" value="1"/>
</dbReference>
<organism evidence="5 6">
    <name type="scientific">Aedes albopictus</name>
    <name type="common">Asian tiger mosquito</name>
    <name type="synonym">Stegomyia albopicta</name>
    <dbReference type="NCBI Taxonomy" id="7160"/>
    <lineage>
        <taxon>Eukaryota</taxon>
        <taxon>Metazoa</taxon>
        <taxon>Ecdysozoa</taxon>
        <taxon>Arthropoda</taxon>
        <taxon>Hexapoda</taxon>
        <taxon>Insecta</taxon>
        <taxon>Pterygota</taxon>
        <taxon>Neoptera</taxon>
        <taxon>Endopterygota</taxon>
        <taxon>Diptera</taxon>
        <taxon>Nematocera</taxon>
        <taxon>Culicoidea</taxon>
        <taxon>Culicidae</taxon>
        <taxon>Culicinae</taxon>
        <taxon>Aedini</taxon>
        <taxon>Aedes</taxon>
        <taxon>Stegomyia</taxon>
    </lineage>
</organism>
<dbReference type="CDD" id="cd01644">
    <property type="entry name" value="RT_pepA17"/>
    <property type="match status" value="1"/>
</dbReference>
<keyword evidence="1" id="KW-0863">Zinc-finger</keyword>
<dbReference type="PROSITE" id="PS50994">
    <property type="entry name" value="INTEGRASE"/>
    <property type="match status" value="1"/>
</dbReference>
<protein>
    <recommendedName>
        <fullName evidence="7">Endonuclease</fullName>
    </recommendedName>
</protein>
<dbReference type="PANTHER" id="PTHR47331:SF5">
    <property type="entry name" value="RIBONUCLEASE H"/>
    <property type="match status" value="1"/>
</dbReference>
<dbReference type="PROSITE" id="PS50158">
    <property type="entry name" value="ZF_CCHC"/>
    <property type="match status" value="1"/>
</dbReference>
<evidence type="ECO:0000259" key="3">
    <source>
        <dbReference type="PROSITE" id="PS50158"/>
    </source>
</evidence>
<accession>A0ABM1YTS6</accession>
<evidence type="ECO:0008006" key="7">
    <source>
        <dbReference type="Google" id="ProtNLM"/>
    </source>
</evidence>
<dbReference type="RefSeq" id="XP_062713438.1">
    <property type="nucleotide sequence ID" value="XM_062857454.1"/>
</dbReference>
<proteinExistence type="predicted"/>
<reference evidence="5" key="2">
    <citation type="submission" date="2025-05" db="UniProtKB">
        <authorList>
            <consortium name="EnsemblMetazoa"/>
        </authorList>
    </citation>
    <scope>IDENTIFICATION</scope>
    <source>
        <strain evidence="5">Foshan</strain>
    </source>
</reference>
<reference evidence="6" key="1">
    <citation type="journal article" date="2015" name="Proc. Natl. Acad. Sci. U.S.A.">
        <title>Genome sequence of the Asian Tiger mosquito, Aedes albopictus, reveals insights into its biology, genetics, and evolution.</title>
        <authorList>
            <person name="Chen X.G."/>
            <person name="Jiang X."/>
            <person name="Gu J."/>
            <person name="Xu M."/>
            <person name="Wu Y."/>
            <person name="Deng Y."/>
            <person name="Zhang C."/>
            <person name="Bonizzoni M."/>
            <person name="Dermauw W."/>
            <person name="Vontas J."/>
            <person name="Armbruster P."/>
            <person name="Huang X."/>
            <person name="Yang Y."/>
            <person name="Zhang H."/>
            <person name="He W."/>
            <person name="Peng H."/>
            <person name="Liu Y."/>
            <person name="Wu K."/>
            <person name="Chen J."/>
            <person name="Lirakis M."/>
            <person name="Topalis P."/>
            <person name="Van Leeuwen T."/>
            <person name="Hall A.B."/>
            <person name="Jiang X."/>
            <person name="Thorpe C."/>
            <person name="Mueller R.L."/>
            <person name="Sun C."/>
            <person name="Waterhouse R.M."/>
            <person name="Yan G."/>
            <person name="Tu Z.J."/>
            <person name="Fang X."/>
            <person name="James A.A."/>
        </authorList>
    </citation>
    <scope>NUCLEOTIDE SEQUENCE [LARGE SCALE GENOMIC DNA]</scope>
    <source>
        <strain evidence="6">Foshan</strain>
    </source>
</reference>
<dbReference type="Proteomes" id="UP000069940">
    <property type="component" value="Unassembled WGS sequence"/>
</dbReference>
<evidence type="ECO:0000256" key="2">
    <source>
        <dbReference type="SAM" id="MobiDB-lite"/>
    </source>
</evidence>
<dbReference type="GeneID" id="134290337"/>
<dbReference type="InterPro" id="IPR001878">
    <property type="entry name" value="Znf_CCHC"/>
</dbReference>
<evidence type="ECO:0000256" key="1">
    <source>
        <dbReference type="PROSITE-ProRule" id="PRU00047"/>
    </source>
</evidence>
<dbReference type="Gene3D" id="3.30.420.10">
    <property type="entry name" value="Ribonuclease H-like superfamily/Ribonuclease H"/>
    <property type="match status" value="1"/>
</dbReference>
<dbReference type="InterPro" id="IPR012337">
    <property type="entry name" value="RNaseH-like_sf"/>
</dbReference>
<dbReference type="Pfam" id="PF05380">
    <property type="entry name" value="Peptidase_A17"/>
    <property type="match status" value="1"/>
</dbReference>
<dbReference type="SUPFAM" id="SSF56672">
    <property type="entry name" value="DNA/RNA polymerases"/>
    <property type="match status" value="1"/>
</dbReference>
<evidence type="ECO:0000313" key="6">
    <source>
        <dbReference type="Proteomes" id="UP000069940"/>
    </source>
</evidence>
<keyword evidence="1" id="KW-0479">Metal-binding</keyword>
<dbReference type="InterPro" id="IPR008042">
    <property type="entry name" value="Retrotrans_Pao"/>
</dbReference>
<feature type="region of interest" description="Disordered" evidence="2">
    <location>
        <begin position="1336"/>
        <end position="1372"/>
    </location>
</feature>
<evidence type="ECO:0000313" key="5">
    <source>
        <dbReference type="EnsemblMetazoa" id="AALFPA23_012101.P17262"/>
    </source>
</evidence>
<keyword evidence="6" id="KW-1185">Reference proteome</keyword>
<evidence type="ECO:0000259" key="4">
    <source>
        <dbReference type="PROSITE" id="PS50994"/>
    </source>
</evidence>
<dbReference type="PANTHER" id="PTHR47331">
    <property type="entry name" value="PHD-TYPE DOMAIN-CONTAINING PROTEIN"/>
    <property type="match status" value="1"/>
</dbReference>
<feature type="domain" description="Integrase catalytic" evidence="4">
    <location>
        <begin position="1051"/>
        <end position="1243"/>
    </location>
</feature>
<dbReference type="InterPro" id="IPR043502">
    <property type="entry name" value="DNA/RNA_pol_sf"/>
</dbReference>
<feature type="domain" description="CCHC-type" evidence="3">
    <location>
        <begin position="372"/>
        <end position="385"/>
    </location>
</feature>
<name>A0ABM1YTS6_AEDAL</name>
<dbReference type="CDD" id="cd00303">
    <property type="entry name" value="retropepsin_like"/>
    <property type="match status" value="1"/>
</dbReference>
<dbReference type="InterPro" id="IPR005312">
    <property type="entry name" value="DUF1759"/>
</dbReference>
<dbReference type="InterPro" id="IPR001584">
    <property type="entry name" value="Integrase_cat-core"/>
</dbReference>
<feature type="region of interest" description="Disordered" evidence="2">
    <location>
        <begin position="302"/>
        <end position="329"/>
    </location>
</feature>
<dbReference type="InterPro" id="IPR036397">
    <property type="entry name" value="RNaseH_sf"/>
</dbReference>
<sequence length="1372" mass="154744">MAPTTRKGASLRQLTMQLEDVTLSFDDIASFIQKFDDQTTASQVEVRLEKIDELWEKFSDALVELKSHEDFEDEEKYFEKLRVKISERYYEGKSFLKDKVKELHEPSDLEQSVREPSMLGVLDHVRLPQIKLQTFSGEIDERLSFRDLFTSLIHWRTDLPEVEKFHYLKGCLQGEPKSMVDSLKITKANYQIAWDTLCKRYNNNKLLKKKQVQALFKLPTLSKESISELRTLVEGFDQIVQTLDQIVDPADYKNLLLVNLLTMRLDPYTRRAWEECAATKEQDSLEDLTEFLRKRIQVLESLPPRPAEPRSHPPLPSSKPKLPTVKTSYNSVQPNPGRCMACKDSHLLYQCSAFLQLSVADRDSLLKSKGLCRNCFRSGHQAKDCLSKFSCRICKKRHHTLICFRAEKDNNVTTAVAGGNQPTNSQVSHGSTSSNSTQVANVAATDVSACNVAQVSSRILLATAVVAVEDDIGVRFNARALLDSGSESNFVSERLSQRMKVSRKKVDVSVLGIGQGVAKVKHSIQMVLRSRVSDFSREMTFLVLPKVTTNLPTASINTKGWNLPDGIQLADPAFFQSKEVDLVLGIEAFFEFFETGRRLSIGNHLPTLTESVFGWVVCGGYSSPNKSQQVNCHFSATTELERLMERFWSCEEEEFQNSYSPEEKLCEDMFQRGVQRSSDGRYTVPLPKNADILPNLGESREIAYRRLLGTERRLARDENLRKQYVAFMEEYLQLGHMRKIEGTDEESLKRCYLPHHPVVKEASTTTKVRVVFDASCKTSSGVSLNDALLVGPVVQEDLRSIILRSRTKQILLVSDVEKMFRQILTTPEDRPLQSILYRFSPDKEVTVFELNTVTYGTKPAPFLATRTLQQLAADEETNFPLAARAIREDVYMDDVITGTDDVSTATCLRTQLTEMMDCGGFKLRKWSCNFPAVLEGVPTENLAIPDTTGVDLNPDQFVKTLGLTWMPITDTLRFQFEIPSLEADVSLTKRRILSLIATLFDPLGLIDATTVAAKIFMQQLWTLQGENGKNLDWDQPVPLTFMGELPSSRVTVSRPFVKTGVDYFGPVYIRPAPRRTAVKAYVALFICMCTKAVHLELVSDLSTDRFLQALRRFVARRGRPQDIYSDNGTNFVGARNKLAELLKLLKDREHRDRVTAQLSEDGIQWHFNPPSAPHFGGLWEAAVRSAKTHLLRVVGENVVSPEDFSTLLAQVEACLNSRPLTPLSDDPDDLEPLTPAHFLVGSSLQAVSDIEVISIPSNRLNNYQIEQQAENAGNRTTCALSVFSWTRKVVAIGSNGDGRTVRRVAIRRRRDDTIRARVCLLLADLPAFNGKRGIPYSQKMHPHRTEAQQNDIPLSMDRSHDPPPSGGTESFL</sequence>